<dbReference type="CDD" id="cd02440">
    <property type="entry name" value="AdoMet_MTases"/>
    <property type="match status" value="1"/>
</dbReference>
<evidence type="ECO:0000256" key="3">
    <source>
        <dbReference type="ARBA" id="ARBA00022679"/>
    </source>
</evidence>
<evidence type="ECO:0000256" key="2">
    <source>
        <dbReference type="ARBA" id="ARBA00022603"/>
    </source>
</evidence>
<sequence>MASPNEQPRLPKLFEDIAPQEHFTKWVKCWEEKFTPWDRGGPSMALYDLLKENPNGAINLPSAISPKTALVPGCGRGHDVLLLSSFGYNVYGLDVSSQALDAAKENVERVLNEEIYKTEGNKRGTITWICQDFFAEEWKDVRTPFDLIFDYTFFCALPPPMRPAWASKMKSLLGPGGRLVCLEFPSEKRANEPGPPWAAPSTDYLGYVSNPGSQPQADEHGGVIAEKLESPVPSGLKRLLHMKPKRTHESGTKDGRVQDYVSVWAHVSEA</sequence>
<dbReference type="Gene3D" id="3.40.50.150">
    <property type="entry name" value="Vaccinia Virus protein VP39"/>
    <property type="match status" value="1"/>
</dbReference>
<protein>
    <recommendedName>
        <fullName evidence="7">Methyltransferase domain-containing protein</fullName>
    </recommendedName>
</protein>
<dbReference type="AlphaFoldDB" id="A0A553IAH3"/>
<comment type="caution">
    <text evidence="5">The sequence shown here is derived from an EMBL/GenBank/DDBJ whole genome shotgun (WGS) entry which is preliminary data.</text>
</comment>
<accession>A0A553IAH3</accession>
<evidence type="ECO:0000256" key="4">
    <source>
        <dbReference type="ARBA" id="ARBA00022691"/>
    </source>
</evidence>
<evidence type="ECO:0008006" key="7">
    <source>
        <dbReference type="Google" id="ProtNLM"/>
    </source>
</evidence>
<gene>
    <name evidence="5" type="ORF">FHL15_001994</name>
</gene>
<dbReference type="SUPFAM" id="SSF53335">
    <property type="entry name" value="S-adenosyl-L-methionine-dependent methyltransferases"/>
    <property type="match status" value="1"/>
</dbReference>
<dbReference type="InterPro" id="IPR029063">
    <property type="entry name" value="SAM-dependent_MTases_sf"/>
</dbReference>
<reference evidence="6" key="1">
    <citation type="submission" date="2019-06" db="EMBL/GenBank/DDBJ databases">
        <title>Draft genome sequence of the griseofulvin-producing fungus Xylaria cubensis strain G536.</title>
        <authorList>
            <person name="Mead M.E."/>
            <person name="Raja H.A."/>
            <person name="Steenwyk J.L."/>
            <person name="Knowles S.L."/>
            <person name="Oberlies N.H."/>
            <person name="Rokas A."/>
        </authorList>
    </citation>
    <scope>NUCLEOTIDE SEQUENCE [LARGE SCALE GENOMIC DNA]</scope>
    <source>
        <strain evidence="6">G536</strain>
    </source>
</reference>
<dbReference type="InterPro" id="IPR008854">
    <property type="entry name" value="TPMT"/>
</dbReference>
<dbReference type="GO" id="GO:0032259">
    <property type="term" value="P:methylation"/>
    <property type="evidence" value="ECO:0007669"/>
    <property type="project" value="UniProtKB-KW"/>
</dbReference>
<dbReference type="GO" id="GO:0008757">
    <property type="term" value="F:S-adenosylmethionine-dependent methyltransferase activity"/>
    <property type="evidence" value="ECO:0007669"/>
    <property type="project" value="InterPro"/>
</dbReference>
<dbReference type="PANTHER" id="PTHR32183">
    <property type="match status" value="1"/>
</dbReference>
<keyword evidence="1" id="KW-0597">Phosphoprotein</keyword>
<proteinExistence type="predicted"/>
<name>A0A553IAH3_9PEZI</name>
<evidence type="ECO:0000313" key="5">
    <source>
        <dbReference type="EMBL" id="TRX97200.1"/>
    </source>
</evidence>
<dbReference type="PANTHER" id="PTHR32183:SF11">
    <property type="entry name" value="THIOL METHYLTRANSFERASE 2-RELATED"/>
    <property type="match status" value="1"/>
</dbReference>
<dbReference type="STRING" id="2512241.A0A553IAH3"/>
<dbReference type="EMBL" id="VFLP01000007">
    <property type="protein sequence ID" value="TRX97200.1"/>
    <property type="molecule type" value="Genomic_DNA"/>
</dbReference>
<dbReference type="Proteomes" id="UP000319160">
    <property type="component" value="Unassembled WGS sequence"/>
</dbReference>
<dbReference type="Pfam" id="PF05724">
    <property type="entry name" value="TPMT"/>
    <property type="match status" value="1"/>
</dbReference>
<evidence type="ECO:0000313" key="6">
    <source>
        <dbReference type="Proteomes" id="UP000319160"/>
    </source>
</evidence>
<keyword evidence="2" id="KW-0489">Methyltransferase</keyword>
<dbReference type="OrthoDB" id="276151at2759"/>
<keyword evidence="4" id="KW-0949">S-adenosyl-L-methionine</keyword>
<evidence type="ECO:0000256" key="1">
    <source>
        <dbReference type="ARBA" id="ARBA00022553"/>
    </source>
</evidence>
<keyword evidence="6" id="KW-1185">Reference proteome</keyword>
<organism evidence="5 6">
    <name type="scientific">Xylaria flabelliformis</name>
    <dbReference type="NCBI Taxonomy" id="2512241"/>
    <lineage>
        <taxon>Eukaryota</taxon>
        <taxon>Fungi</taxon>
        <taxon>Dikarya</taxon>
        <taxon>Ascomycota</taxon>
        <taxon>Pezizomycotina</taxon>
        <taxon>Sordariomycetes</taxon>
        <taxon>Xylariomycetidae</taxon>
        <taxon>Xylariales</taxon>
        <taxon>Xylariaceae</taxon>
        <taxon>Xylaria</taxon>
    </lineage>
</organism>
<keyword evidence="3" id="KW-0808">Transferase</keyword>
<dbReference type="PROSITE" id="PS51585">
    <property type="entry name" value="SAM_MT_TPMT"/>
    <property type="match status" value="1"/>
</dbReference>